<evidence type="ECO:0000256" key="6">
    <source>
        <dbReference type="SAM" id="Phobius"/>
    </source>
</evidence>
<keyword evidence="3 6" id="KW-0812">Transmembrane</keyword>
<evidence type="ECO:0008006" key="9">
    <source>
        <dbReference type="Google" id="ProtNLM"/>
    </source>
</evidence>
<feature type="transmembrane region" description="Helical" evidence="6">
    <location>
        <begin position="301"/>
        <end position="325"/>
    </location>
</feature>
<feature type="transmembrane region" description="Helical" evidence="6">
    <location>
        <begin position="179"/>
        <end position="201"/>
    </location>
</feature>
<dbReference type="InterPro" id="IPR050833">
    <property type="entry name" value="Poly_Biosynth_Transport"/>
</dbReference>
<feature type="transmembrane region" description="Helical" evidence="6">
    <location>
        <begin position="393"/>
        <end position="417"/>
    </location>
</feature>
<keyword evidence="8" id="KW-1185">Reference proteome</keyword>
<name>A0A557ZZ84_9PSEU</name>
<feature type="transmembrane region" description="Helical" evidence="6">
    <location>
        <begin position="44"/>
        <end position="65"/>
    </location>
</feature>
<evidence type="ECO:0000256" key="1">
    <source>
        <dbReference type="ARBA" id="ARBA00004651"/>
    </source>
</evidence>
<dbReference type="PANTHER" id="PTHR30250:SF11">
    <property type="entry name" value="O-ANTIGEN TRANSPORTER-RELATED"/>
    <property type="match status" value="1"/>
</dbReference>
<accession>A0A557ZZ84</accession>
<organism evidence="7 8">
    <name type="scientific">Amycolatopsis acidiphila</name>
    <dbReference type="NCBI Taxonomy" id="715473"/>
    <lineage>
        <taxon>Bacteria</taxon>
        <taxon>Bacillati</taxon>
        <taxon>Actinomycetota</taxon>
        <taxon>Actinomycetes</taxon>
        <taxon>Pseudonocardiales</taxon>
        <taxon>Pseudonocardiaceae</taxon>
        <taxon>Amycolatopsis</taxon>
    </lineage>
</organism>
<dbReference type="AlphaFoldDB" id="A0A557ZZ84"/>
<evidence type="ECO:0000313" key="8">
    <source>
        <dbReference type="Proteomes" id="UP000318578"/>
    </source>
</evidence>
<dbReference type="RefSeq" id="WP_144643649.1">
    <property type="nucleotide sequence ID" value="NZ_BNAX01000002.1"/>
</dbReference>
<dbReference type="Proteomes" id="UP000318578">
    <property type="component" value="Unassembled WGS sequence"/>
</dbReference>
<keyword evidence="5 6" id="KW-0472">Membrane</keyword>
<feature type="transmembrane region" description="Helical" evidence="6">
    <location>
        <begin position="256"/>
        <end position="280"/>
    </location>
</feature>
<evidence type="ECO:0000256" key="2">
    <source>
        <dbReference type="ARBA" id="ARBA00022475"/>
    </source>
</evidence>
<evidence type="ECO:0000256" key="4">
    <source>
        <dbReference type="ARBA" id="ARBA00022989"/>
    </source>
</evidence>
<evidence type="ECO:0000313" key="7">
    <source>
        <dbReference type="EMBL" id="TVT17301.1"/>
    </source>
</evidence>
<sequence>MTAPARAGRRFGPPALMGGGLLIVGAAGYGFLALSGHTLSTADAAAVASLYLLINMIGPGVFSALEQETSRTISARLAAAADIRQVRRRAALVGAGLLVVVVLVLLAASPVLVGKAFGGRWILLVALIFGSATSAAVYLVRGLLGGSRRFGGYATTLAAEGLARLVPCIAVAVAGSPNAATYALLFAAGSAVAALAGLPALRGGSREPSADSAVSVTTMARASAVLVGSTLLAQLVANLAPVVVSGRLTTDTATAAAFASAFVLVRIPLFVFAPVQAMLLPTLTAAATRGDLADVRRKLRLILAAVTVVGVLGALVSFALGPWAVRVLFGAQVTLPAVALGVLGLGTFALLIAQVLQPALVALGMHRAATLSWLVGSAVLTGLLFLPGDPLRAAVLGQIVGSVLVVAGMGAALSAALREKPVT</sequence>
<feature type="transmembrane region" description="Helical" evidence="6">
    <location>
        <begin position="152"/>
        <end position="173"/>
    </location>
</feature>
<dbReference type="OrthoDB" id="5241534at2"/>
<feature type="transmembrane region" description="Helical" evidence="6">
    <location>
        <begin position="121"/>
        <end position="140"/>
    </location>
</feature>
<proteinExistence type="predicted"/>
<feature type="transmembrane region" description="Helical" evidence="6">
    <location>
        <begin position="222"/>
        <end position="244"/>
    </location>
</feature>
<reference evidence="7 8" key="1">
    <citation type="submission" date="2019-07" db="EMBL/GenBank/DDBJ databases">
        <title>New species of Amycolatopsis and Streptomyces.</title>
        <authorList>
            <person name="Duangmal K."/>
            <person name="Teo W.F.A."/>
            <person name="Lipun K."/>
        </authorList>
    </citation>
    <scope>NUCLEOTIDE SEQUENCE [LARGE SCALE GENOMIC DNA]</scope>
    <source>
        <strain evidence="7 8">JCM 30562</strain>
    </source>
</reference>
<gene>
    <name evidence="7" type="ORF">FNH06_31990</name>
</gene>
<protein>
    <recommendedName>
        <fullName evidence="9">Polysaccharide biosynthesis protein</fullName>
    </recommendedName>
</protein>
<dbReference type="EMBL" id="VJZA01000082">
    <property type="protein sequence ID" value="TVT17301.1"/>
    <property type="molecule type" value="Genomic_DNA"/>
</dbReference>
<comment type="subcellular location">
    <subcellularLocation>
        <location evidence="1">Cell membrane</location>
        <topology evidence="1">Multi-pass membrane protein</topology>
    </subcellularLocation>
</comment>
<dbReference type="GO" id="GO:0005886">
    <property type="term" value="C:plasma membrane"/>
    <property type="evidence" value="ECO:0007669"/>
    <property type="project" value="UniProtKB-SubCell"/>
</dbReference>
<evidence type="ECO:0000256" key="5">
    <source>
        <dbReference type="ARBA" id="ARBA00023136"/>
    </source>
</evidence>
<comment type="caution">
    <text evidence="7">The sequence shown here is derived from an EMBL/GenBank/DDBJ whole genome shotgun (WGS) entry which is preliminary data.</text>
</comment>
<feature type="transmembrane region" description="Helical" evidence="6">
    <location>
        <begin position="368"/>
        <end position="387"/>
    </location>
</feature>
<keyword evidence="4 6" id="KW-1133">Transmembrane helix</keyword>
<feature type="transmembrane region" description="Helical" evidence="6">
    <location>
        <begin position="12"/>
        <end position="32"/>
    </location>
</feature>
<dbReference type="PANTHER" id="PTHR30250">
    <property type="entry name" value="PST FAMILY PREDICTED COLANIC ACID TRANSPORTER"/>
    <property type="match status" value="1"/>
</dbReference>
<feature type="transmembrane region" description="Helical" evidence="6">
    <location>
        <begin position="90"/>
        <end position="109"/>
    </location>
</feature>
<feature type="transmembrane region" description="Helical" evidence="6">
    <location>
        <begin position="337"/>
        <end position="356"/>
    </location>
</feature>
<keyword evidence="2" id="KW-1003">Cell membrane</keyword>
<evidence type="ECO:0000256" key="3">
    <source>
        <dbReference type="ARBA" id="ARBA00022692"/>
    </source>
</evidence>